<dbReference type="GO" id="GO:0005737">
    <property type="term" value="C:cytoplasm"/>
    <property type="evidence" value="ECO:0007669"/>
    <property type="project" value="UniProtKB-SubCell"/>
</dbReference>
<feature type="domain" description="UNC-45/Cro1/She4 central" evidence="3">
    <location>
        <begin position="56"/>
        <end position="234"/>
    </location>
</feature>
<dbReference type="Gene3D" id="1.25.10.10">
    <property type="entry name" value="Leucine-rich Repeat Variant"/>
    <property type="match status" value="1"/>
</dbReference>
<reference evidence="4" key="1">
    <citation type="journal article" date="2023" name="Mol. Plant Microbe Interact.">
        <title>Elucidating the Obligate Nature and Biological Capacity of an Invasive Fungal Corn Pathogen.</title>
        <authorList>
            <person name="MacCready J.S."/>
            <person name="Roggenkamp E.M."/>
            <person name="Gdanetz K."/>
            <person name="Chilvers M.I."/>
        </authorList>
    </citation>
    <scope>NUCLEOTIDE SEQUENCE</scope>
    <source>
        <strain evidence="4">PM02</strain>
    </source>
</reference>
<keyword evidence="5" id="KW-1185">Reference proteome</keyword>
<evidence type="ECO:0000256" key="1">
    <source>
        <dbReference type="ARBA" id="ARBA00004496"/>
    </source>
</evidence>
<dbReference type="AlphaFoldDB" id="A0AAD9I7Z2"/>
<dbReference type="InterPro" id="IPR024660">
    <property type="entry name" value="UCS_central_dom"/>
</dbReference>
<evidence type="ECO:0000313" key="4">
    <source>
        <dbReference type="EMBL" id="KAK2071962.1"/>
    </source>
</evidence>
<comment type="caution">
    <text evidence="4">The sequence shown here is derived from an EMBL/GenBank/DDBJ whole genome shotgun (WGS) entry which is preliminary data.</text>
</comment>
<sequence>MGREDRTLLLFARLMEGGREDDETCRDLSSLTKLFTEDVDAVKDGESSITGVIDGDCFDTIVCYLDMRQPDVVRGHATLTVSAYLQAAADEGGKKLADFFQSRVRRGTYDDYIVAFCVAAAIFPVVPDNVAELFLSEGFLPSLGMLMRRKWKSRKVETACLEMLNAACMNSNCREAVQKYCTEWLEEIVDLDPEEVVRDMSAADPDVQIKEGSISMRRHSEHVQNLAAVVLAKLRAVPPAQPRDDASTGPRVHEATTSIEDLSRMFTKMLIKDPENSTQNSIEGLAYASLQPRVKEELAHSQDFLAALVKTMEKVPPKSPMTYGALTILVNITRYRPTLSEEEKRMNQLKAYANAAGKVQQHPLDDDKHVADRCKRVFESGILPVLVSHSRNGSAASLALIVSVVYSLSVAAPIRGQLAQQGAVRLLIAAWTALPASDIEARRRAAQALARILITTNPTLVFGGTRPIPQTNAIRPLISVIQPNPEAETRDLLPTFETLMALTNLASTDDDTRCGIIRAAWNDVEEQLLSSNARVAKAAVELVCNLVQAPEAAMMYADGSAKAKNRLHVLVALADAEDVGSRSAAGGALATLTNYESAVHGILSLERGVRIILGLCADESEAIRHRGVFTVLNMTSAEGEAGRSARARFRDENGIALLTACARKSRSPDVVELTVQALKSLLEEA</sequence>
<accession>A0AAD9I7Z2</accession>
<comment type="subcellular location">
    <subcellularLocation>
        <location evidence="1">Cytoplasm</location>
    </subcellularLocation>
</comment>
<protein>
    <recommendedName>
        <fullName evidence="3">UNC-45/Cro1/She4 central domain-containing protein</fullName>
    </recommendedName>
</protein>
<dbReference type="EMBL" id="JAQQPM010000005">
    <property type="protein sequence ID" value="KAK2071962.1"/>
    <property type="molecule type" value="Genomic_DNA"/>
</dbReference>
<evidence type="ECO:0000256" key="2">
    <source>
        <dbReference type="ARBA" id="ARBA00022490"/>
    </source>
</evidence>
<keyword evidence="2" id="KW-0963">Cytoplasm</keyword>
<dbReference type="SUPFAM" id="SSF48371">
    <property type="entry name" value="ARM repeat"/>
    <property type="match status" value="1"/>
</dbReference>
<dbReference type="InterPro" id="IPR011989">
    <property type="entry name" value="ARM-like"/>
</dbReference>
<dbReference type="InterPro" id="IPR016024">
    <property type="entry name" value="ARM-type_fold"/>
</dbReference>
<evidence type="ECO:0000313" key="5">
    <source>
        <dbReference type="Proteomes" id="UP001217918"/>
    </source>
</evidence>
<dbReference type="Proteomes" id="UP001217918">
    <property type="component" value="Unassembled WGS sequence"/>
</dbReference>
<evidence type="ECO:0000259" key="3">
    <source>
        <dbReference type="Pfam" id="PF11701"/>
    </source>
</evidence>
<dbReference type="PANTHER" id="PTHR45994">
    <property type="entry name" value="FI21225P1"/>
    <property type="match status" value="1"/>
</dbReference>
<gene>
    <name evidence="4" type="ORF">P8C59_006343</name>
</gene>
<dbReference type="Pfam" id="PF11701">
    <property type="entry name" value="UNC45-central"/>
    <property type="match status" value="1"/>
</dbReference>
<organism evidence="4 5">
    <name type="scientific">Phyllachora maydis</name>
    <dbReference type="NCBI Taxonomy" id="1825666"/>
    <lineage>
        <taxon>Eukaryota</taxon>
        <taxon>Fungi</taxon>
        <taxon>Dikarya</taxon>
        <taxon>Ascomycota</taxon>
        <taxon>Pezizomycotina</taxon>
        <taxon>Sordariomycetes</taxon>
        <taxon>Sordariomycetidae</taxon>
        <taxon>Phyllachorales</taxon>
        <taxon>Phyllachoraceae</taxon>
        <taxon>Phyllachora</taxon>
    </lineage>
</organism>
<name>A0AAD9I7Z2_9PEZI</name>
<dbReference type="GO" id="GO:0051879">
    <property type="term" value="F:Hsp90 protein binding"/>
    <property type="evidence" value="ECO:0007669"/>
    <property type="project" value="TreeGrafter"/>
</dbReference>
<proteinExistence type="predicted"/>
<dbReference type="PANTHER" id="PTHR45994:SF1">
    <property type="entry name" value="FI21225P1"/>
    <property type="match status" value="1"/>
</dbReference>